<sequence>MLWVITSYKTAYNTSRGIETINMLFKGQLYHLLKSSAVNIKYFIERQFNLPTPTYEF</sequence>
<gene>
    <name evidence="1" type="ORF">NF27_CF00010</name>
</gene>
<accession>A0A0C1MV54</accession>
<evidence type="ECO:0000313" key="1">
    <source>
        <dbReference type="EMBL" id="KIE06017.1"/>
    </source>
</evidence>
<organism evidence="1 2">
    <name type="scientific">Candidatus Jidaibacter acanthamoebae</name>
    <dbReference type="NCBI Taxonomy" id="86105"/>
    <lineage>
        <taxon>Bacteria</taxon>
        <taxon>Pseudomonadati</taxon>
        <taxon>Pseudomonadota</taxon>
        <taxon>Alphaproteobacteria</taxon>
        <taxon>Rickettsiales</taxon>
        <taxon>Candidatus Midichloriaceae</taxon>
        <taxon>Candidatus Jidaibacter</taxon>
    </lineage>
</organism>
<dbReference type="RefSeq" id="WP_161791759.1">
    <property type="nucleotide sequence ID" value="NZ_JSWE01000057.1"/>
</dbReference>
<proteinExistence type="predicted"/>
<dbReference type="Proteomes" id="UP000031258">
    <property type="component" value="Unassembled WGS sequence"/>
</dbReference>
<dbReference type="EMBL" id="JSWE01000057">
    <property type="protein sequence ID" value="KIE06017.1"/>
    <property type="molecule type" value="Genomic_DNA"/>
</dbReference>
<reference evidence="1 2" key="1">
    <citation type="submission" date="2014-11" db="EMBL/GenBank/DDBJ databases">
        <title>A Rickettsiales Symbiont of Amoebae With Ancient Features.</title>
        <authorList>
            <person name="Schulz F."/>
            <person name="Martijn J."/>
            <person name="Wascher F."/>
            <person name="Kostanjsek R."/>
            <person name="Ettema T.J."/>
            <person name="Horn M."/>
        </authorList>
    </citation>
    <scope>NUCLEOTIDE SEQUENCE [LARGE SCALE GENOMIC DNA]</scope>
    <source>
        <strain evidence="1 2">UWC36</strain>
    </source>
</reference>
<evidence type="ECO:0000313" key="2">
    <source>
        <dbReference type="Proteomes" id="UP000031258"/>
    </source>
</evidence>
<dbReference type="OrthoDB" id="2887196at2"/>
<protein>
    <submittedName>
        <fullName evidence="1">Uncharacterized protein</fullName>
    </submittedName>
</protein>
<keyword evidence="2" id="KW-1185">Reference proteome</keyword>
<dbReference type="AlphaFoldDB" id="A0A0C1MV54"/>
<comment type="caution">
    <text evidence="1">The sequence shown here is derived from an EMBL/GenBank/DDBJ whole genome shotgun (WGS) entry which is preliminary data.</text>
</comment>
<name>A0A0C1MV54_9RICK</name>